<gene>
    <name evidence="1" type="ORF">DMN91_000442</name>
</gene>
<evidence type="ECO:0000313" key="2">
    <source>
        <dbReference type="Proteomes" id="UP000279307"/>
    </source>
</evidence>
<proteinExistence type="predicted"/>
<evidence type="ECO:0000313" key="1">
    <source>
        <dbReference type="EMBL" id="RLU26645.1"/>
    </source>
</evidence>
<dbReference type="EMBL" id="QOIP01000001">
    <property type="protein sequence ID" value="RLU26645.1"/>
    <property type="molecule type" value="Genomic_DNA"/>
</dbReference>
<dbReference type="Proteomes" id="UP000279307">
    <property type="component" value="Chromosome 1"/>
</dbReference>
<dbReference type="OrthoDB" id="266334at2759"/>
<protein>
    <submittedName>
        <fullName evidence="1">Uncharacterized protein</fullName>
    </submittedName>
</protein>
<sequence length="173" mass="19432">MRVYVLCVYWMLLLVSVVSSGFLFLLVALESVHAEEPSFHLEKNETYEVYSNITLNYDNHESFESSVILNTDTQAAVTFKTTQNDRYRQEEATAVSGSFEAINDVQEKKDADVLAESLMQQPNLSQGHDTFDPHVNVIETEGGSARVCVITRFVKRQSIGRTVTSAVNTEESL</sequence>
<accession>A0A3L8E2P1</accession>
<organism evidence="1 2">
    <name type="scientific">Ooceraea biroi</name>
    <name type="common">Clonal raider ant</name>
    <name type="synonym">Cerapachys biroi</name>
    <dbReference type="NCBI Taxonomy" id="2015173"/>
    <lineage>
        <taxon>Eukaryota</taxon>
        <taxon>Metazoa</taxon>
        <taxon>Ecdysozoa</taxon>
        <taxon>Arthropoda</taxon>
        <taxon>Hexapoda</taxon>
        <taxon>Insecta</taxon>
        <taxon>Pterygota</taxon>
        <taxon>Neoptera</taxon>
        <taxon>Endopterygota</taxon>
        <taxon>Hymenoptera</taxon>
        <taxon>Apocrita</taxon>
        <taxon>Aculeata</taxon>
        <taxon>Formicoidea</taxon>
        <taxon>Formicidae</taxon>
        <taxon>Dorylinae</taxon>
        <taxon>Ooceraea</taxon>
    </lineage>
</organism>
<dbReference type="AlphaFoldDB" id="A0A3L8E2P1"/>
<comment type="caution">
    <text evidence="1">The sequence shown here is derived from an EMBL/GenBank/DDBJ whole genome shotgun (WGS) entry which is preliminary data.</text>
</comment>
<reference evidence="1 2" key="1">
    <citation type="journal article" date="2018" name="Genome Res.">
        <title>The genomic architecture and molecular evolution of ant odorant receptors.</title>
        <authorList>
            <person name="McKenzie S.K."/>
            <person name="Kronauer D.J.C."/>
        </authorList>
    </citation>
    <scope>NUCLEOTIDE SEQUENCE [LARGE SCALE GENOMIC DNA]</scope>
    <source>
        <strain evidence="1">Clonal line C1</strain>
    </source>
</reference>
<name>A0A3L8E2P1_OOCBI</name>